<dbReference type="EnsemblPlants" id="ONIVA01G37440.3">
    <property type="protein sequence ID" value="ONIVA01G37440.3"/>
    <property type="gene ID" value="ONIVA01G37440"/>
</dbReference>
<reference evidence="1" key="3">
    <citation type="submission" date="2018-04" db="EMBL/GenBank/DDBJ databases">
        <title>OnivRS2 (Oryza nivara Reference Sequence Version 2).</title>
        <authorList>
            <person name="Zhang J."/>
            <person name="Kudrna D."/>
            <person name="Lee S."/>
            <person name="Talag J."/>
            <person name="Rajasekar S."/>
            <person name="Welchert J."/>
            <person name="Hsing Y.-I."/>
            <person name="Wing R.A."/>
        </authorList>
    </citation>
    <scope>NUCLEOTIDE SEQUENCE [LARGE SCALE GENOMIC DNA]</scope>
</reference>
<dbReference type="EnsemblPlants" id="ONIVA01G37440.4">
    <property type="protein sequence ID" value="ONIVA01G37440.4"/>
    <property type="gene ID" value="ONIVA01G37440"/>
</dbReference>
<dbReference type="Proteomes" id="UP000006591">
    <property type="component" value="Chromosome 1"/>
</dbReference>
<organism evidence="1">
    <name type="scientific">Oryza nivara</name>
    <name type="common">Indian wild rice</name>
    <name type="synonym">Oryza sativa f. spontanea</name>
    <dbReference type="NCBI Taxonomy" id="4536"/>
    <lineage>
        <taxon>Eukaryota</taxon>
        <taxon>Viridiplantae</taxon>
        <taxon>Streptophyta</taxon>
        <taxon>Embryophyta</taxon>
        <taxon>Tracheophyta</taxon>
        <taxon>Spermatophyta</taxon>
        <taxon>Magnoliopsida</taxon>
        <taxon>Liliopsida</taxon>
        <taxon>Poales</taxon>
        <taxon>Poaceae</taxon>
        <taxon>BOP clade</taxon>
        <taxon>Oryzoideae</taxon>
        <taxon>Oryzeae</taxon>
        <taxon>Oryzinae</taxon>
        <taxon>Oryza</taxon>
    </lineage>
</organism>
<sequence length="409" mass="43528">MGRPKLAALLHHRRRRVPGPEPVRGRHEVVQYPLHAVDVVERLDGVAEVWDEQVVEAGVLQLRADPPFQVLPAQRAGVEEHRRAEHPEQEPGGGDALLRRQQRHDLLQEVPLVALRRRRHVGGARRDAAAAGAAVAAEAGVAEAGVPLQPGQEPPRVEHDRAGDALGAHPLPLHRLDQSLEHWQAQERHVLVPPVHPGAPHRRARCAAPAPAPWRAPRADAIPQRVVAGILGGHGHGGGGGGGVAGGPRGGVGGAGLGGERGDAAGDDVEVLGGGEHALACLERLDGVLPVGEHVGEEGLRLRDEVALGVVVGHPQVLGGAPEAHHVVRVELDLDVVAEPRRQLERLGAPRDVVQLQRAHASAAAAVLLRRLVRADHPLQHTAPAQQRELLHVSSTRPAQCNSRYFNSR</sequence>
<evidence type="ECO:0000313" key="2">
    <source>
        <dbReference type="Proteomes" id="UP000006591"/>
    </source>
</evidence>
<name>A0A0E0FTZ9_ORYNI</name>
<keyword evidence="2" id="KW-1185">Reference proteome</keyword>
<evidence type="ECO:0000313" key="1">
    <source>
        <dbReference type="EnsemblPlants" id="ONIVA01G37440.4"/>
    </source>
</evidence>
<reference evidence="1" key="2">
    <citation type="submission" date="2015-04" db="UniProtKB">
        <authorList>
            <consortium name="EnsemblPlants"/>
        </authorList>
    </citation>
    <scope>IDENTIFICATION</scope>
    <source>
        <strain evidence="1">SL10</strain>
    </source>
</reference>
<accession>A0A0E0FTZ9</accession>
<dbReference type="Gramene" id="ONIVA01G37440.4">
    <property type="protein sequence ID" value="ONIVA01G37440.4"/>
    <property type="gene ID" value="ONIVA01G37440"/>
</dbReference>
<proteinExistence type="predicted"/>
<dbReference type="HOGENOM" id="CLU_050304_0_0_1"/>
<dbReference type="AlphaFoldDB" id="A0A0E0FTZ9"/>
<reference evidence="1" key="1">
    <citation type="submission" date="2013-08" db="EMBL/GenBank/DDBJ databases">
        <authorList>
            <person name="Wing R.A."/>
            <person name="Hsing Y."/>
        </authorList>
    </citation>
    <scope>NUCLEOTIDE SEQUENCE</scope>
</reference>
<dbReference type="Gramene" id="ONIVA01G37440.3">
    <property type="protein sequence ID" value="ONIVA01G37440.3"/>
    <property type="gene ID" value="ONIVA01G37440"/>
</dbReference>
<protein>
    <submittedName>
        <fullName evidence="1">Katanin p80 WD40 repeat-containing subunit B1 homolog</fullName>
    </submittedName>
</protein>